<keyword evidence="7" id="KW-1185">Reference proteome</keyword>
<keyword evidence="3" id="KW-0732">Signal</keyword>
<gene>
    <name evidence="6" type="ORF">RD2015_2523</name>
</gene>
<dbReference type="InterPro" id="IPR010583">
    <property type="entry name" value="MipA"/>
</dbReference>
<evidence type="ECO:0000256" key="5">
    <source>
        <dbReference type="ARBA" id="ARBA00023237"/>
    </source>
</evidence>
<name>A0A0U3L6T7_9BURK</name>
<evidence type="ECO:0000256" key="2">
    <source>
        <dbReference type="ARBA" id="ARBA00005722"/>
    </source>
</evidence>
<evidence type="ECO:0000256" key="4">
    <source>
        <dbReference type="ARBA" id="ARBA00023136"/>
    </source>
</evidence>
<evidence type="ECO:0000313" key="6">
    <source>
        <dbReference type="EMBL" id="ALV06990.1"/>
    </source>
</evidence>
<accession>A0A0U3L6T7</accession>
<keyword evidence="4" id="KW-0472">Membrane</keyword>
<protein>
    <submittedName>
        <fullName evidence="6">Uncharacterized protein</fullName>
    </submittedName>
</protein>
<dbReference type="Pfam" id="PF06629">
    <property type="entry name" value="MipA"/>
    <property type="match status" value="1"/>
</dbReference>
<dbReference type="KEGG" id="rdp:RD2015_2523"/>
<proteinExistence type="inferred from homology"/>
<organism evidence="6 7">
    <name type="scientific">Roseateles depolymerans</name>
    <dbReference type="NCBI Taxonomy" id="76731"/>
    <lineage>
        <taxon>Bacteria</taxon>
        <taxon>Pseudomonadati</taxon>
        <taxon>Pseudomonadota</taxon>
        <taxon>Betaproteobacteria</taxon>
        <taxon>Burkholderiales</taxon>
        <taxon>Sphaerotilaceae</taxon>
        <taxon>Roseateles</taxon>
    </lineage>
</organism>
<evidence type="ECO:0000256" key="1">
    <source>
        <dbReference type="ARBA" id="ARBA00004442"/>
    </source>
</evidence>
<sequence>MTACLAAGRAPSTARRRPADSLKQGPHCPRSLEFGVTFPTPANALPRLLRLPLLCAGVLASATSSWAAGSLVLMDAPPAESTWSGGVSTRSWPSAPGSRARSNDLLPAVEYLAPSGAFVSTDLGVGWNLVPLLADAEAAKTWQAGARLWPQFGRPSRVTPQGIDRLGSRITTEAFANVQATSWLLLQSGASWGSGRHHDGQQLELGMTSGIPIGDDLIGVTLATTFANAAHLRSSYGIGPREALASGLPEWHPRAGMMDWSIALNGEHKFSSRWSISGQWLDARLVGDAAHSPLTKAKSQQTFSASLWYRF</sequence>
<dbReference type="PANTHER" id="PTHR38776">
    <property type="entry name" value="MLTA-INTERACTING PROTEIN-RELATED"/>
    <property type="match status" value="1"/>
</dbReference>
<dbReference type="GO" id="GO:0009279">
    <property type="term" value="C:cell outer membrane"/>
    <property type="evidence" value="ECO:0007669"/>
    <property type="project" value="UniProtKB-SubCell"/>
</dbReference>
<dbReference type="STRING" id="76731.RD2015_2523"/>
<dbReference type="EMBL" id="CP013729">
    <property type="protein sequence ID" value="ALV06990.1"/>
    <property type="molecule type" value="Genomic_DNA"/>
</dbReference>
<reference evidence="6 7" key="1">
    <citation type="submission" date="2015-12" db="EMBL/GenBank/DDBJ databases">
        <title>Complete genome of Roseateles depolymerans KCTC 42856.</title>
        <authorList>
            <person name="Kim K.M."/>
        </authorList>
    </citation>
    <scope>NUCLEOTIDE SEQUENCE [LARGE SCALE GENOMIC DNA]</scope>
    <source>
        <strain evidence="6 7">KCTC 42856</strain>
    </source>
</reference>
<evidence type="ECO:0000313" key="7">
    <source>
        <dbReference type="Proteomes" id="UP000060699"/>
    </source>
</evidence>
<comment type="subcellular location">
    <subcellularLocation>
        <location evidence="1">Cell outer membrane</location>
    </subcellularLocation>
</comment>
<dbReference type="AlphaFoldDB" id="A0A0U3L6T7"/>
<comment type="similarity">
    <text evidence="2">Belongs to the MipA/OmpV family.</text>
</comment>
<evidence type="ECO:0000256" key="3">
    <source>
        <dbReference type="ARBA" id="ARBA00022729"/>
    </source>
</evidence>
<keyword evidence="5" id="KW-0998">Cell outer membrane</keyword>
<dbReference type="Proteomes" id="UP000060699">
    <property type="component" value="Chromosome"/>
</dbReference>
<dbReference type="PANTHER" id="PTHR38776:SF1">
    <property type="entry name" value="MLTA-INTERACTING PROTEIN-RELATED"/>
    <property type="match status" value="1"/>
</dbReference>